<dbReference type="PROSITE" id="PS51257">
    <property type="entry name" value="PROKAR_LIPOPROTEIN"/>
    <property type="match status" value="1"/>
</dbReference>
<evidence type="ECO:0000259" key="5">
    <source>
        <dbReference type="PROSITE" id="PS50093"/>
    </source>
</evidence>
<dbReference type="Proteomes" id="UP000544222">
    <property type="component" value="Unassembled WGS sequence"/>
</dbReference>
<feature type="domain" description="GH16" evidence="6">
    <location>
        <begin position="114"/>
        <end position="359"/>
    </location>
</feature>
<dbReference type="InterPro" id="IPR000757">
    <property type="entry name" value="Beta-glucanase-like"/>
</dbReference>
<name>A0A7W5DR45_9PORP</name>
<evidence type="ECO:0000313" key="7">
    <source>
        <dbReference type="EMBL" id="MBB3187557.1"/>
    </source>
</evidence>
<feature type="domain" description="PKD" evidence="5">
    <location>
        <begin position="53"/>
        <end position="113"/>
    </location>
</feature>
<dbReference type="PANTHER" id="PTHR10963">
    <property type="entry name" value="GLYCOSYL HYDROLASE-RELATED"/>
    <property type="match status" value="1"/>
</dbReference>
<accession>A0A7W5DR45</accession>
<keyword evidence="3" id="KW-0645">Protease</keyword>
<dbReference type="Gene3D" id="2.60.40.10">
    <property type="entry name" value="Immunoglobulins"/>
    <property type="match status" value="1"/>
</dbReference>
<dbReference type="AlphaFoldDB" id="A0A7W5DR45"/>
<reference evidence="7 8" key="1">
    <citation type="submission" date="2020-08" db="EMBL/GenBank/DDBJ databases">
        <title>Genomic Encyclopedia of Type Strains, Phase IV (KMG-IV): sequencing the most valuable type-strain genomes for metagenomic binning, comparative biology and taxonomic classification.</title>
        <authorList>
            <person name="Goeker M."/>
        </authorList>
    </citation>
    <scope>NUCLEOTIDE SEQUENCE [LARGE SCALE GENOMIC DNA]</scope>
    <source>
        <strain evidence="7 8">DSM 27471</strain>
    </source>
</reference>
<comment type="similarity">
    <text evidence="2">Belongs to the glycosyl hydrolase 16 family.</text>
</comment>
<dbReference type="EMBL" id="JACHYB010000001">
    <property type="protein sequence ID" value="MBB3187557.1"/>
    <property type="molecule type" value="Genomic_DNA"/>
</dbReference>
<dbReference type="PROSITE" id="PS50093">
    <property type="entry name" value="PKD"/>
    <property type="match status" value="1"/>
</dbReference>
<gene>
    <name evidence="7" type="ORF">FHX64_001720</name>
</gene>
<dbReference type="InterPro" id="IPR013320">
    <property type="entry name" value="ConA-like_dom_sf"/>
</dbReference>
<dbReference type="PROSITE" id="PS51762">
    <property type="entry name" value="GH16_2"/>
    <property type="match status" value="1"/>
</dbReference>
<sequence>MKTKVLKYFLFVGVFLAFLGCGKKSVASVINYGSPTVDFSFNLKNTTDSTNYLVFHSKATGNYSYLEWSLEGETLQQDTTFVYYFPKKGTYTVSLTIFLPSGDAVTASKTITIAADDPAYVPNKLIWSDEFDSTALNMNNWNYETGDSGWGNNEWENYTTQNAIVSNGMLSIVARLVGPGQHVGDYTSSRITTNGKKEFLYGRIEVRAKLPTGKGTWPAFWLLGADIGSVGWPACGELDVMENVGYDPTWVQGSIHTPSSYGNTVNFGRVQVPDCDTTFHIYGMTWTPSKIEYYIDDPSKPYYTYSPAVKTASNWPFNKPCFIILNLAIGGNWGGAQGVDDSIFPQTYYIDYVRVYSYQ</sequence>
<comment type="caution">
    <text evidence="7">The sequence shown here is derived from an EMBL/GenBank/DDBJ whole genome shotgun (WGS) entry which is preliminary data.</text>
</comment>
<dbReference type="InterPro" id="IPR013783">
    <property type="entry name" value="Ig-like_fold"/>
</dbReference>
<evidence type="ECO:0000259" key="6">
    <source>
        <dbReference type="PROSITE" id="PS51762"/>
    </source>
</evidence>
<keyword evidence="4" id="KW-0378">Hydrolase</keyword>
<dbReference type="InterPro" id="IPR050546">
    <property type="entry name" value="Glycosyl_Hydrlase_16"/>
</dbReference>
<dbReference type="InterPro" id="IPR000601">
    <property type="entry name" value="PKD_dom"/>
</dbReference>
<dbReference type="SUPFAM" id="SSF49899">
    <property type="entry name" value="Concanavalin A-like lectins/glucanases"/>
    <property type="match status" value="1"/>
</dbReference>
<dbReference type="SUPFAM" id="SSF49299">
    <property type="entry name" value="PKD domain"/>
    <property type="match status" value="1"/>
</dbReference>
<dbReference type="GO" id="GO:0005975">
    <property type="term" value="P:carbohydrate metabolic process"/>
    <property type="evidence" value="ECO:0007669"/>
    <property type="project" value="InterPro"/>
</dbReference>
<organism evidence="7 8">
    <name type="scientific">Microbacter margulisiae</name>
    <dbReference type="NCBI Taxonomy" id="1350067"/>
    <lineage>
        <taxon>Bacteria</taxon>
        <taxon>Pseudomonadati</taxon>
        <taxon>Bacteroidota</taxon>
        <taxon>Bacteroidia</taxon>
        <taxon>Bacteroidales</taxon>
        <taxon>Porphyromonadaceae</taxon>
        <taxon>Microbacter</taxon>
    </lineage>
</organism>
<comment type="similarity">
    <text evidence="1">Belongs to the peptidase C25 family.</text>
</comment>
<evidence type="ECO:0000256" key="3">
    <source>
        <dbReference type="ARBA" id="ARBA00022670"/>
    </source>
</evidence>
<evidence type="ECO:0000313" key="8">
    <source>
        <dbReference type="Proteomes" id="UP000544222"/>
    </source>
</evidence>
<dbReference type="RefSeq" id="WP_221202169.1">
    <property type="nucleotide sequence ID" value="NZ_JACHYB010000001.1"/>
</dbReference>
<dbReference type="Gene3D" id="2.60.120.200">
    <property type="match status" value="1"/>
</dbReference>
<keyword evidence="4" id="KW-0788">Thiol protease</keyword>
<proteinExistence type="inferred from homology"/>
<dbReference type="GO" id="GO:0004553">
    <property type="term" value="F:hydrolase activity, hydrolyzing O-glycosyl compounds"/>
    <property type="evidence" value="ECO:0007669"/>
    <property type="project" value="InterPro"/>
</dbReference>
<dbReference type="PANTHER" id="PTHR10963:SF55">
    <property type="entry name" value="GLYCOSIDE HYDROLASE FAMILY 16 PROTEIN"/>
    <property type="match status" value="1"/>
</dbReference>
<evidence type="ECO:0000256" key="4">
    <source>
        <dbReference type="ARBA" id="ARBA00022807"/>
    </source>
</evidence>
<dbReference type="GO" id="GO:0008234">
    <property type="term" value="F:cysteine-type peptidase activity"/>
    <property type="evidence" value="ECO:0007669"/>
    <property type="project" value="UniProtKB-KW"/>
</dbReference>
<evidence type="ECO:0000256" key="2">
    <source>
        <dbReference type="ARBA" id="ARBA00006865"/>
    </source>
</evidence>
<keyword evidence="8" id="KW-1185">Reference proteome</keyword>
<dbReference type="Pfam" id="PF00722">
    <property type="entry name" value="Glyco_hydro_16"/>
    <property type="match status" value="1"/>
</dbReference>
<protein>
    <submittedName>
        <fullName evidence="7">Beta-glucanase (GH16 family)</fullName>
    </submittedName>
</protein>
<dbReference type="CDD" id="cd00146">
    <property type="entry name" value="PKD"/>
    <property type="match status" value="1"/>
</dbReference>
<evidence type="ECO:0000256" key="1">
    <source>
        <dbReference type="ARBA" id="ARBA00006067"/>
    </source>
</evidence>
<dbReference type="GO" id="GO:0006508">
    <property type="term" value="P:proteolysis"/>
    <property type="evidence" value="ECO:0007669"/>
    <property type="project" value="UniProtKB-KW"/>
</dbReference>
<dbReference type="CDD" id="cd08023">
    <property type="entry name" value="GH16_laminarinase_like"/>
    <property type="match status" value="1"/>
</dbReference>
<dbReference type="InterPro" id="IPR035986">
    <property type="entry name" value="PKD_dom_sf"/>
</dbReference>